<dbReference type="SMART" id="SM00822">
    <property type="entry name" value="PKS_KR"/>
    <property type="match status" value="1"/>
</dbReference>
<dbReference type="GO" id="GO:0006633">
    <property type="term" value="P:fatty acid biosynthetic process"/>
    <property type="evidence" value="ECO:0007669"/>
    <property type="project" value="TreeGrafter"/>
</dbReference>
<dbReference type="InterPro" id="IPR016035">
    <property type="entry name" value="Acyl_Trfase/lysoPLipase"/>
</dbReference>
<evidence type="ECO:0000259" key="8">
    <source>
        <dbReference type="PROSITE" id="PS52004"/>
    </source>
</evidence>
<dbReference type="SUPFAM" id="SSF53901">
    <property type="entry name" value="Thiolase-like"/>
    <property type="match status" value="1"/>
</dbReference>
<evidence type="ECO:0000256" key="2">
    <source>
        <dbReference type="ARBA" id="ARBA00022553"/>
    </source>
</evidence>
<dbReference type="Pfam" id="PF02801">
    <property type="entry name" value="Ketoacyl-synt_C"/>
    <property type="match status" value="1"/>
</dbReference>
<dbReference type="EMBL" id="PDES01000016">
    <property type="protein sequence ID" value="RRQ80739.1"/>
    <property type="molecule type" value="Genomic_DNA"/>
</dbReference>
<reference evidence="9 10" key="1">
    <citation type="submission" date="2017-10" db="EMBL/GenBank/DDBJ databases">
        <title>Draft genome of actinobacteria isolated from guarana (Paullinia cupana (Mart.) Ducke.</title>
        <authorList>
            <person name="Siqueira K.A."/>
            <person name="Liotti R.G."/>
            <person name="Mendes T.A."/>
            <person name="Soares M.A."/>
        </authorList>
    </citation>
    <scope>NUCLEOTIDE SEQUENCE [LARGE SCALE GENOMIC DNA]</scope>
    <source>
        <strain evidence="9 10">199</strain>
    </source>
</reference>
<dbReference type="Gene3D" id="1.10.1200.10">
    <property type="entry name" value="ACP-like"/>
    <property type="match status" value="1"/>
</dbReference>
<feature type="region of interest" description="Disordered" evidence="6">
    <location>
        <begin position="71"/>
        <end position="100"/>
    </location>
</feature>
<dbReference type="SMART" id="SM00823">
    <property type="entry name" value="PKS_PP"/>
    <property type="match status" value="1"/>
</dbReference>
<evidence type="ECO:0000313" key="9">
    <source>
        <dbReference type="EMBL" id="RRQ80739.1"/>
    </source>
</evidence>
<dbReference type="InterPro" id="IPR014043">
    <property type="entry name" value="Acyl_transferase_dom"/>
</dbReference>
<proteinExistence type="predicted"/>
<dbReference type="Gene3D" id="3.40.47.10">
    <property type="match status" value="1"/>
</dbReference>
<dbReference type="PROSITE" id="PS50075">
    <property type="entry name" value="CARRIER"/>
    <property type="match status" value="1"/>
</dbReference>
<dbReference type="PANTHER" id="PTHR43775:SF37">
    <property type="entry name" value="SI:DKEY-61P9.11"/>
    <property type="match status" value="1"/>
</dbReference>
<gene>
    <name evidence="9" type="ORF">CQW44_32440</name>
</gene>
<name>A0A426RYC2_9ACTN</name>
<dbReference type="InterPro" id="IPR036291">
    <property type="entry name" value="NAD(P)-bd_dom_sf"/>
</dbReference>
<keyword evidence="10" id="KW-1185">Reference proteome</keyword>
<dbReference type="InterPro" id="IPR006162">
    <property type="entry name" value="Ppantetheine_attach_site"/>
</dbReference>
<dbReference type="Proteomes" id="UP000276379">
    <property type="component" value="Unassembled WGS sequence"/>
</dbReference>
<dbReference type="InterPro" id="IPR020841">
    <property type="entry name" value="PKS_Beta-ketoAc_synthase_dom"/>
</dbReference>
<evidence type="ECO:0000256" key="5">
    <source>
        <dbReference type="SAM" id="Coils"/>
    </source>
</evidence>
<organism evidence="9 10">
    <name type="scientific">Streptomyces griseofuscus</name>
    <dbReference type="NCBI Taxonomy" id="146922"/>
    <lineage>
        <taxon>Bacteria</taxon>
        <taxon>Bacillati</taxon>
        <taxon>Actinomycetota</taxon>
        <taxon>Actinomycetes</taxon>
        <taxon>Kitasatosporales</taxon>
        <taxon>Streptomycetaceae</taxon>
        <taxon>Streptomyces</taxon>
    </lineage>
</organism>
<dbReference type="InterPro" id="IPR014030">
    <property type="entry name" value="Ketoacyl_synth_N"/>
</dbReference>
<dbReference type="InterPro" id="IPR013968">
    <property type="entry name" value="PKS_KR"/>
</dbReference>
<dbReference type="InterPro" id="IPR009081">
    <property type="entry name" value="PP-bd_ACP"/>
</dbReference>
<dbReference type="InterPro" id="IPR014031">
    <property type="entry name" value="Ketoacyl_synth_C"/>
</dbReference>
<dbReference type="SUPFAM" id="SSF47336">
    <property type="entry name" value="ACP-like"/>
    <property type="match status" value="1"/>
</dbReference>
<dbReference type="Gene3D" id="3.30.70.3290">
    <property type="match status" value="1"/>
</dbReference>
<keyword evidence="5" id="KW-0175">Coiled coil</keyword>
<dbReference type="GO" id="GO:0017000">
    <property type="term" value="P:antibiotic biosynthetic process"/>
    <property type="evidence" value="ECO:0007669"/>
    <property type="project" value="UniProtKB-KW"/>
</dbReference>
<dbReference type="Pfam" id="PF00550">
    <property type="entry name" value="PP-binding"/>
    <property type="match status" value="1"/>
</dbReference>
<dbReference type="PROSITE" id="PS00012">
    <property type="entry name" value="PHOSPHOPANTETHEINE"/>
    <property type="match status" value="1"/>
</dbReference>
<dbReference type="InterPro" id="IPR050091">
    <property type="entry name" value="PKS_NRPS_Biosynth_Enz"/>
</dbReference>
<dbReference type="GO" id="GO:0004312">
    <property type="term" value="F:fatty acid synthase activity"/>
    <property type="evidence" value="ECO:0007669"/>
    <property type="project" value="TreeGrafter"/>
</dbReference>
<protein>
    <submittedName>
        <fullName evidence="9">Polyketide synthase</fullName>
    </submittedName>
</protein>
<evidence type="ECO:0000256" key="1">
    <source>
        <dbReference type="ARBA" id="ARBA00022450"/>
    </source>
</evidence>
<dbReference type="SMART" id="SM00827">
    <property type="entry name" value="PKS_AT"/>
    <property type="match status" value="1"/>
</dbReference>
<dbReference type="RefSeq" id="WP_125214877.1">
    <property type="nucleotide sequence ID" value="NZ_PDES01000016.1"/>
</dbReference>
<keyword evidence="4" id="KW-0045">Antibiotic biosynthesis</keyword>
<dbReference type="InterPro" id="IPR016036">
    <property type="entry name" value="Malonyl_transacylase_ACP-bd"/>
</dbReference>
<feature type="domain" description="Ketosynthase family 3 (KS3)" evidence="8">
    <location>
        <begin position="41"/>
        <end position="466"/>
    </location>
</feature>
<dbReference type="SUPFAM" id="SSF51735">
    <property type="entry name" value="NAD(P)-binding Rossmann-fold domains"/>
    <property type="match status" value="2"/>
</dbReference>
<dbReference type="InterPro" id="IPR001227">
    <property type="entry name" value="Ac_transferase_dom_sf"/>
</dbReference>
<dbReference type="PROSITE" id="PS52004">
    <property type="entry name" value="KS3_2"/>
    <property type="match status" value="1"/>
</dbReference>
<accession>A0A426RYC2</accession>
<dbReference type="InterPro" id="IPR057326">
    <property type="entry name" value="KR_dom"/>
</dbReference>
<sequence length="1511" mass="159039">MSDTSNPTAAELAAVLAELRRKEEALAANAEALAALEREKYEPIAIVGMGLRIPGGNNDVDTFAEFLREGRSGIGPLPADERRQMAPGDGAEADGQDGDLPSGGFVRDVDRFDAAFFSISPKEAPYIDPQQRLALQTAWEALEHAGIDPASLRHGDTGVFMGVTTLDYIFESTDLAPADLDGYLAPGLTHSAVSGRMSFFLGLRGPCLTVDTTCSSSLTATHLAVQALRGGECGIALSGGVNVIHNAQNHTILKLGGVLSADGQCKTFDERADGYARAEGCGVLVLKRLSDALRDGDTVHAVIRGSAVGQDGESAGLTAPNGAAQEQVMRSALARCRLTPGDIHYVEAHGTGTALGDPTEMDAISDVFATSHTKERPIVVGSLKTNIGHMEGAAGAGSLIKAVLQLRERTVFPHLNLVTPSRRIAWDEAPVTVPTECRPWPGTGPGRAMVNGFGVTGTIASVIVEEAPPAPAEEAEAEARPSAVLTLSAKSRASLRRLAERYLDHLDRHPDTPLADLCRTSNTGRAHFRYRIAEVVGDRDGAVRALGKRVESLAAGSARGGSASAPKVAFLFSGTGTQYPGMGAALYRQYPVFRAALDECDAILTPLLGVPLGALIRGECEAPERIHEPRYLQPALFSLEYAMARLWLSWGVRPSVLMGHSLGEFAAAAVAGLFSLEDGARLVAARGRLSEALRSKGGMAAVGAPAAEIAPLIEDYPDLTIGAVNGPGQCLLTGGHDSLADAGRKLAERGVKFTPLKGAVPYHSPLMAEITDAFREVLAGVEFRTPGMALVSNVTGRVARGRQMADPEYWISHLLEPVQFEAGVQAVDQRGRHVFVELGPSGALTALARTSAGDSDHVWLSSTFRDDRDGDMVRRSLAKAYEAGVPISWTGYHEGASRRRIPVPSYPFDGKRYWLPTPQRRAAEAAWQAERTGEDQQGANGGLFYEQHWVAQTLPDTRRDGRRVLVAGGTDRLPRALAETAAAQGVTLDVVPGPEALAGALAGEPPTDVCWLWRAHTGEETGAARLRAESEANYRELLAVLDTLARSGFGRGQRLWLVTEGAQHLPGDKNTEPAAAATLWGFGRALGAEFPGYRVTLLDLAPGADGAAGLVGECLAAQESELEIVHRDGGRWVRRLRTADPVPADSRPLTVRPDRTYVVAGATGMVGRALARRLVALGARHLALLSRTGGPAPALGDGVTVQVHACDLGSAADVTRVLAELAATAPPVGGVVHAAQEAARDLPLAQQTWESLDAVFQAKVYGAWLLHEATAGLPELDFFLGCSTAGALFGAATQTGAGAGAAFLDHLMAQRAGAGLPATAVNWGPWAPREPGRQLSSSLVRSWEGQGITLLDEDEATDALPALLDAGRAQVLMGRCDWNRFVARRAPSALFAELVSGAAADGTPTGVDALADTPGAARSAGINAIVRARLADVLRFESADDIEPDAELAALGMDSLNAVEIRNALEAAFRITLPASVTFDRPGVDLLGAYIEELLSGAEAPAHEAGTGAHR</sequence>
<evidence type="ECO:0000256" key="4">
    <source>
        <dbReference type="ARBA" id="ARBA00023194"/>
    </source>
</evidence>
<dbReference type="InterPro" id="IPR016039">
    <property type="entry name" value="Thiolase-like"/>
</dbReference>
<feature type="coiled-coil region" evidence="5">
    <location>
        <begin position="9"/>
        <end position="39"/>
    </location>
</feature>
<evidence type="ECO:0000259" key="7">
    <source>
        <dbReference type="PROSITE" id="PS50075"/>
    </source>
</evidence>
<dbReference type="SUPFAM" id="SSF52151">
    <property type="entry name" value="FabD/lysophospholipase-like"/>
    <property type="match status" value="1"/>
</dbReference>
<keyword evidence="3" id="KW-0808">Transferase</keyword>
<dbReference type="Pfam" id="PF00109">
    <property type="entry name" value="ketoacyl-synt"/>
    <property type="match status" value="1"/>
</dbReference>
<keyword evidence="2" id="KW-0597">Phosphoprotein</keyword>
<dbReference type="Gene3D" id="3.40.50.720">
    <property type="entry name" value="NAD(P)-binding Rossmann-like Domain"/>
    <property type="match status" value="1"/>
</dbReference>
<evidence type="ECO:0000256" key="6">
    <source>
        <dbReference type="SAM" id="MobiDB-lite"/>
    </source>
</evidence>
<dbReference type="CDD" id="cd00833">
    <property type="entry name" value="PKS"/>
    <property type="match status" value="1"/>
</dbReference>
<dbReference type="SMART" id="SM01294">
    <property type="entry name" value="PKS_PP_betabranch"/>
    <property type="match status" value="1"/>
</dbReference>
<dbReference type="Pfam" id="PF08659">
    <property type="entry name" value="KR"/>
    <property type="match status" value="1"/>
</dbReference>
<dbReference type="InterPro" id="IPR036736">
    <property type="entry name" value="ACP-like_sf"/>
</dbReference>
<keyword evidence="1" id="KW-0596">Phosphopantetheine</keyword>
<dbReference type="SMART" id="SM00825">
    <property type="entry name" value="PKS_KS"/>
    <property type="match status" value="1"/>
</dbReference>
<dbReference type="Gene3D" id="3.40.366.10">
    <property type="entry name" value="Malonyl-Coenzyme A Acyl Carrier Protein, domain 2"/>
    <property type="match status" value="1"/>
</dbReference>
<evidence type="ECO:0000256" key="3">
    <source>
        <dbReference type="ARBA" id="ARBA00022679"/>
    </source>
</evidence>
<dbReference type="GO" id="GO:0031177">
    <property type="term" value="F:phosphopantetheine binding"/>
    <property type="evidence" value="ECO:0007669"/>
    <property type="project" value="InterPro"/>
</dbReference>
<dbReference type="Pfam" id="PF00698">
    <property type="entry name" value="Acyl_transf_1"/>
    <property type="match status" value="1"/>
</dbReference>
<dbReference type="SUPFAM" id="SSF55048">
    <property type="entry name" value="Probable ACP-binding domain of malonyl-CoA ACP transacylase"/>
    <property type="match status" value="1"/>
</dbReference>
<dbReference type="PANTHER" id="PTHR43775">
    <property type="entry name" value="FATTY ACID SYNTHASE"/>
    <property type="match status" value="1"/>
</dbReference>
<dbReference type="InterPro" id="IPR020806">
    <property type="entry name" value="PKS_PP-bd"/>
</dbReference>
<dbReference type="Pfam" id="PF22621">
    <property type="entry name" value="CurL-like_PKS_C"/>
    <property type="match status" value="1"/>
</dbReference>
<dbReference type="CDD" id="cd08955">
    <property type="entry name" value="KR_2_FAS_SDR_x"/>
    <property type="match status" value="1"/>
</dbReference>
<feature type="domain" description="Carrier" evidence="7">
    <location>
        <begin position="1420"/>
        <end position="1495"/>
    </location>
</feature>
<evidence type="ECO:0000313" key="10">
    <source>
        <dbReference type="Proteomes" id="UP000276379"/>
    </source>
</evidence>
<comment type="caution">
    <text evidence="9">The sequence shown here is derived from an EMBL/GenBank/DDBJ whole genome shotgun (WGS) entry which is preliminary data.</text>
</comment>